<proteinExistence type="inferred from homology"/>
<dbReference type="RefSeq" id="WP_128700335.1">
    <property type="nucleotide sequence ID" value="NZ_CP019384.1"/>
</dbReference>
<dbReference type="InterPro" id="IPR001482">
    <property type="entry name" value="T2SS/T4SS_dom"/>
</dbReference>
<dbReference type="CDD" id="cd01131">
    <property type="entry name" value="PilT"/>
    <property type="match status" value="1"/>
</dbReference>
<dbReference type="AlphaFoldDB" id="A0A410P5Y1"/>
<dbReference type="NCBIfam" id="TIGR01420">
    <property type="entry name" value="pilT_fam"/>
    <property type="match status" value="1"/>
</dbReference>
<comment type="similarity">
    <text evidence="1">Belongs to the GSP E family.</text>
</comment>
<evidence type="ECO:0000313" key="3">
    <source>
        <dbReference type="EMBL" id="QAT17502.1"/>
    </source>
</evidence>
<dbReference type="Gene3D" id="3.30.450.90">
    <property type="match status" value="1"/>
</dbReference>
<dbReference type="InterPro" id="IPR027417">
    <property type="entry name" value="P-loop_NTPase"/>
</dbReference>
<feature type="domain" description="Bacterial type II secretion system protein E" evidence="2">
    <location>
        <begin position="97"/>
        <end position="294"/>
    </location>
</feature>
<dbReference type="KEGG" id="vai:BU251_07125"/>
<dbReference type="Gene3D" id="3.40.50.300">
    <property type="entry name" value="P-loop containing nucleotide triphosphate hydrolases"/>
    <property type="match status" value="1"/>
</dbReference>
<sequence length="373" mass="41364">MKIRDVLRVMCDRDASDVFLKVDNVPYLRIYGELVPLTDIPVLGAADLQHIVAEIADETHKKMLQNVFDTDFAMDAEGLGPSLSGTGRPAPCGLDRFRVSIFMQRGVPSIVMRRIKKAVPDFDALNLPKDVLERLSQERRGLILLTGPAGHGKSTTIASMIEYMNTTQARHVLTVEDPIEFTFTDNKSVINQRELGLDVSSYPVALRQVTLQSPDVIFIGTIRDLDTMSAALNAAEMGILVLSTVHTVNAAQTAQRILNFFPPHQHAEIRMQLSFLLKGVVSLRLVPRADGSGRIPACETMLLTPTISRLLREGAFADITRFLEEGALFGMQSFKQSLAKLVKEGKIGVEEAYKYADSREDLDLEIKGIKRLM</sequence>
<dbReference type="Proteomes" id="UP000287243">
    <property type="component" value="Chromosome"/>
</dbReference>
<dbReference type="GO" id="GO:0016887">
    <property type="term" value="F:ATP hydrolysis activity"/>
    <property type="evidence" value="ECO:0007669"/>
    <property type="project" value="InterPro"/>
</dbReference>
<dbReference type="InterPro" id="IPR050921">
    <property type="entry name" value="T4SS_GSP_E_ATPase"/>
</dbReference>
<organism evidence="3 4">
    <name type="scientific">Velamenicoccus archaeovorus</name>
    <dbReference type="NCBI Taxonomy" id="1930593"/>
    <lineage>
        <taxon>Bacteria</taxon>
        <taxon>Pseudomonadati</taxon>
        <taxon>Candidatus Omnitrophota</taxon>
        <taxon>Candidatus Velamenicoccus</taxon>
    </lineage>
</organism>
<protein>
    <submittedName>
        <fullName evidence="3">Twitching motility protein PilT</fullName>
    </submittedName>
</protein>
<accession>A0A410P5Y1</accession>
<dbReference type="Pfam" id="PF00437">
    <property type="entry name" value="T2SSE"/>
    <property type="match status" value="1"/>
</dbReference>
<reference evidence="3 4" key="1">
    <citation type="submission" date="2017-01" db="EMBL/GenBank/DDBJ databases">
        <title>First insights into the biology of 'candidatus Vampirococcus archaeovorus'.</title>
        <authorList>
            <person name="Kizina J."/>
            <person name="Jordan S."/>
            <person name="Stueber K."/>
            <person name="Reinhardt R."/>
            <person name="Harder J."/>
        </authorList>
    </citation>
    <scope>NUCLEOTIDE SEQUENCE [LARGE SCALE GENOMIC DNA]</scope>
    <source>
        <strain evidence="3 4">LiM</strain>
    </source>
</reference>
<evidence type="ECO:0000313" key="4">
    <source>
        <dbReference type="Proteomes" id="UP000287243"/>
    </source>
</evidence>
<dbReference type="OrthoDB" id="9805147at2"/>
<keyword evidence="4" id="KW-1185">Reference proteome</keyword>
<dbReference type="EMBL" id="CP019384">
    <property type="protein sequence ID" value="QAT17502.1"/>
    <property type="molecule type" value="Genomic_DNA"/>
</dbReference>
<evidence type="ECO:0000259" key="2">
    <source>
        <dbReference type="Pfam" id="PF00437"/>
    </source>
</evidence>
<gene>
    <name evidence="3" type="ORF">BU251_07125</name>
</gene>
<dbReference type="GO" id="GO:0005524">
    <property type="term" value="F:ATP binding"/>
    <property type="evidence" value="ECO:0007669"/>
    <property type="project" value="InterPro"/>
</dbReference>
<name>A0A410P5Y1_VELA1</name>
<dbReference type="InterPro" id="IPR006321">
    <property type="entry name" value="PilT/PilU"/>
</dbReference>
<evidence type="ECO:0000256" key="1">
    <source>
        <dbReference type="ARBA" id="ARBA00006611"/>
    </source>
</evidence>
<dbReference type="PANTHER" id="PTHR30486">
    <property type="entry name" value="TWITCHING MOTILITY PROTEIN PILT"/>
    <property type="match status" value="1"/>
</dbReference>
<dbReference type="SUPFAM" id="SSF52540">
    <property type="entry name" value="P-loop containing nucleoside triphosphate hydrolases"/>
    <property type="match status" value="1"/>
</dbReference>